<dbReference type="PANTHER" id="PTHR42077">
    <property type="entry name" value="YALI0F30239P"/>
    <property type="match status" value="1"/>
</dbReference>
<dbReference type="EMBL" id="AWTV01000009">
    <property type="protein sequence ID" value="KIH89100.1"/>
    <property type="molecule type" value="Genomic_DNA"/>
</dbReference>
<dbReference type="VEuPathDB" id="FungiDB:SPBR_07936"/>
<dbReference type="GeneID" id="63681110"/>
<evidence type="ECO:0000313" key="3">
    <source>
        <dbReference type="Proteomes" id="UP000031575"/>
    </source>
</evidence>
<keyword evidence="1" id="KW-1133">Transmembrane helix</keyword>
<dbReference type="OrthoDB" id="4083871at2759"/>
<dbReference type="Proteomes" id="UP000031575">
    <property type="component" value="Unassembled WGS sequence"/>
</dbReference>
<keyword evidence="1" id="KW-0472">Membrane</keyword>
<reference evidence="2 3" key="1">
    <citation type="journal article" date="2014" name="BMC Genomics">
        <title>Comparative genomics of the major fungal agents of human and animal Sporotrichosis: Sporothrix schenckii and Sporothrix brasiliensis.</title>
        <authorList>
            <person name="Teixeira M.M."/>
            <person name="de Almeida L.G."/>
            <person name="Kubitschek-Barreira P."/>
            <person name="Alves F.L."/>
            <person name="Kioshima E.S."/>
            <person name="Abadio A.K."/>
            <person name="Fernandes L."/>
            <person name="Derengowski L.S."/>
            <person name="Ferreira K.S."/>
            <person name="Souza R.C."/>
            <person name="Ruiz J.C."/>
            <person name="de Andrade N.C."/>
            <person name="Paes H.C."/>
            <person name="Nicola A.M."/>
            <person name="Albuquerque P."/>
            <person name="Gerber A.L."/>
            <person name="Martins V.P."/>
            <person name="Peconick L.D."/>
            <person name="Neto A.V."/>
            <person name="Chaucanez C.B."/>
            <person name="Silva P.A."/>
            <person name="Cunha O.L."/>
            <person name="de Oliveira F.F."/>
            <person name="dos Santos T.C."/>
            <person name="Barros A.L."/>
            <person name="Soares M.A."/>
            <person name="de Oliveira L.M."/>
            <person name="Marini M.M."/>
            <person name="Villalobos-Duno H."/>
            <person name="Cunha M.M."/>
            <person name="de Hoog S."/>
            <person name="da Silveira J.F."/>
            <person name="Henrissat B."/>
            <person name="Nino-Vega G.A."/>
            <person name="Cisalpino P.S."/>
            <person name="Mora-Montes H.M."/>
            <person name="Almeida S.R."/>
            <person name="Stajich J.E."/>
            <person name="Lopes-Bezerra L.M."/>
            <person name="Vasconcelos A.T."/>
            <person name="Felipe M.S."/>
        </authorList>
    </citation>
    <scope>NUCLEOTIDE SEQUENCE [LARGE SCALE GENOMIC DNA]</scope>
    <source>
        <strain evidence="2 3">5110</strain>
    </source>
</reference>
<protein>
    <submittedName>
        <fullName evidence="2">Uncharacterized protein</fullName>
    </submittedName>
</protein>
<sequence>MSGRSLIGQLVPLVVLFMVIGGLAFVGYQIYLSVNKIQAQATKNIGNKNITFTKDGMRVNVKEVKNEKYVDATQKVFVDVWNQHANNIGLDEQRKRHNSKSK</sequence>
<keyword evidence="3" id="KW-1185">Reference proteome</keyword>
<comment type="caution">
    <text evidence="2">The sequence shown here is derived from an EMBL/GenBank/DDBJ whole genome shotgun (WGS) entry which is preliminary data.</text>
</comment>
<name>A0A0C2IQA6_9PEZI</name>
<feature type="transmembrane region" description="Helical" evidence="1">
    <location>
        <begin position="6"/>
        <end position="28"/>
    </location>
</feature>
<dbReference type="PANTHER" id="PTHR42077:SF1">
    <property type="entry name" value="YALI0F30239P"/>
    <property type="match status" value="1"/>
</dbReference>
<proteinExistence type="predicted"/>
<evidence type="ECO:0000313" key="2">
    <source>
        <dbReference type="EMBL" id="KIH89100.1"/>
    </source>
</evidence>
<dbReference type="HOGENOM" id="CLU_150197_1_0_1"/>
<evidence type="ECO:0000256" key="1">
    <source>
        <dbReference type="SAM" id="Phobius"/>
    </source>
</evidence>
<keyword evidence="1" id="KW-0812">Transmembrane</keyword>
<gene>
    <name evidence="2" type="ORF">SPBR_07936</name>
</gene>
<dbReference type="AlphaFoldDB" id="A0A0C2IQA6"/>
<accession>A0A0C2IQA6</accession>
<organism evidence="2 3">
    <name type="scientific">Sporothrix brasiliensis 5110</name>
    <dbReference type="NCBI Taxonomy" id="1398154"/>
    <lineage>
        <taxon>Eukaryota</taxon>
        <taxon>Fungi</taxon>
        <taxon>Dikarya</taxon>
        <taxon>Ascomycota</taxon>
        <taxon>Pezizomycotina</taxon>
        <taxon>Sordariomycetes</taxon>
        <taxon>Sordariomycetidae</taxon>
        <taxon>Ophiostomatales</taxon>
        <taxon>Ophiostomataceae</taxon>
        <taxon>Sporothrix</taxon>
    </lineage>
</organism>
<dbReference type="RefSeq" id="XP_040617110.1">
    <property type="nucleotide sequence ID" value="XM_040766189.1"/>
</dbReference>